<evidence type="ECO:0000313" key="3">
    <source>
        <dbReference type="Proteomes" id="UP000734854"/>
    </source>
</evidence>
<organism evidence="2 3">
    <name type="scientific">Zingiber officinale</name>
    <name type="common">Ginger</name>
    <name type="synonym">Amomum zingiber</name>
    <dbReference type="NCBI Taxonomy" id="94328"/>
    <lineage>
        <taxon>Eukaryota</taxon>
        <taxon>Viridiplantae</taxon>
        <taxon>Streptophyta</taxon>
        <taxon>Embryophyta</taxon>
        <taxon>Tracheophyta</taxon>
        <taxon>Spermatophyta</taxon>
        <taxon>Magnoliopsida</taxon>
        <taxon>Liliopsida</taxon>
        <taxon>Zingiberales</taxon>
        <taxon>Zingiberaceae</taxon>
        <taxon>Zingiber</taxon>
    </lineage>
</organism>
<feature type="transmembrane region" description="Helical" evidence="1">
    <location>
        <begin position="28"/>
        <end position="52"/>
    </location>
</feature>
<gene>
    <name evidence="2" type="ORF">ZIOFF_061269</name>
</gene>
<dbReference type="EMBL" id="JACMSC010000017">
    <property type="protein sequence ID" value="KAG6477837.1"/>
    <property type="molecule type" value="Genomic_DNA"/>
</dbReference>
<evidence type="ECO:0000256" key="1">
    <source>
        <dbReference type="SAM" id="Phobius"/>
    </source>
</evidence>
<dbReference type="PANTHER" id="PTHR11439:SF463">
    <property type="entry name" value="REVERSE TRANSCRIPTASE TY1_COPIA-TYPE DOMAIN-CONTAINING PROTEIN"/>
    <property type="match status" value="1"/>
</dbReference>
<keyword evidence="1" id="KW-0812">Transmembrane</keyword>
<keyword evidence="1" id="KW-0472">Membrane</keyword>
<keyword evidence="1" id="KW-1133">Transmembrane helix</keyword>
<name>A0A8J5KCI4_ZINOF</name>
<accession>A0A8J5KCI4</accession>
<proteinExistence type="predicted"/>
<protein>
    <submittedName>
        <fullName evidence="2">Uncharacterized protein</fullName>
    </submittedName>
</protein>
<dbReference type="Proteomes" id="UP000734854">
    <property type="component" value="Unassembled WGS sequence"/>
</dbReference>
<dbReference type="PANTHER" id="PTHR11439">
    <property type="entry name" value="GAG-POL-RELATED RETROTRANSPOSON"/>
    <property type="match status" value="1"/>
</dbReference>
<keyword evidence="3" id="KW-1185">Reference proteome</keyword>
<evidence type="ECO:0000313" key="2">
    <source>
        <dbReference type="EMBL" id="KAG6477837.1"/>
    </source>
</evidence>
<reference evidence="2 3" key="1">
    <citation type="submission" date="2020-08" db="EMBL/GenBank/DDBJ databases">
        <title>Plant Genome Project.</title>
        <authorList>
            <person name="Zhang R.-G."/>
        </authorList>
    </citation>
    <scope>NUCLEOTIDE SEQUENCE [LARGE SCALE GENOMIC DNA]</scope>
    <source>
        <tissue evidence="2">Rhizome</tissue>
    </source>
</reference>
<dbReference type="AlphaFoldDB" id="A0A8J5KCI4"/>
<sequence length="194" mass="21780">MRSAEFLDHVCHLHKTLYGLKQAPTLGIWSFTLSWSLLALSHLGLIPPYLFIFGMDLGALSFFCGFEVCPTSNDLLLSQQKYVIDLLSKHYMLDSKPVSTPIAAGSRLTLHDGSSFFDATKFQQVVGSLQHLRMTHSDISFAVNKLSQFIHVPSETHWGAVKHLLRYLNGTRDLGIRLLADTPLLLMISPIRTR</sequence>
<comment type="caution">
    <text evidence="2">The sequence shown here is derived from an EMBL/GenBank/DDBJ whole genome shotgun (WGS) entry which is preliminary data.</text>
</comment>